<evidence type="ECO:0008006" key="8">
    <source>
        <dbReference type="Google" id="ProtNLM"/>
    </source>
</evidence>
<feature type="domain" description="SLH" evidence="5">
    <location>
        <begin position="1434"/>
        <end position="1498"/>
    </location>
</feature>
<dbReference type="Pfam" id="PF13519">
    <property type="entry name" value="VWA_2"/>
    <property type="match status" value="1"/>
</dbReference>
<reference evidence="6 7" key="1">
    <citation type="submission" date="2021-03" db="EMBL/GenBank/DDBJ databases">
        <title>Antimicrobial resistance genes in bacteria isolated from Japanese honey, and their potential for conferring macrolide and lincosamide resistance in the American foulbrood pathogen Paenibacillus larvae.</title>
        <authorList>
            <person name="Okamoto M."/>
            <person name="Kumagai M."/>
            <person name="Kanamori H."/>
            <person name="Takamatsu D."/>
        </authorList>
    </citation>
    <scope>NUCLEOTIDE SEQUENCE [LARGE SCALE GENOMIC DNA]</scope>
    <source>
        <strain evidence="6 7">J42TS3</strain>
    </source>
</reference>
<dbReference type="CDD" id="cd00198">
    <property type="entry name" value="vWFA"/>
    <property type="match status" value="1"/>
</dbReference>
<organism evidence="6 7">
    <name type="scientific">Paenibacillus vini</name>
    <dbReference type="NCBI Taxonomy" id="1476024"/>
    <lineage>
        <taxon>Bacteria</taxon>
        <taxon>Bacillati</taxon>
        <taxon>Bacillota</taxon>
        <taxon>Bacilli</taxon>
        <taxon>Bacillales</taxon>
        <taxon>Paenibacillaceae</taxon>
        <taxon>Paenibacillus</taxon>
    </lineage>
</organism>
<dbReference type="SUPFAM" id="SSF53300">
    <property type="entry name" value="vWA-like"/>
    <property type="match status" value="1"/>
</dbReference>
<name>A0ABQ4MBN7_9BACL</name>
<feature type="region of interest" description="Disordered" evidence="2">
    <location>
        <begin position="28"/>
        <end position="53"/>
    </location>
</feature>
<keyword evidence="1" id="KW-0677">Repeat</keyword>
<dbReference type="SMART" id="SM00327">
    <property type="entry name" value="VWA"/>
    <property type="match status" value="1"/>
</dbReference>
<dbReference type="PROSITE" id="PS51272">
    <property type="entry name" value="SLH"/>
    <property type="match status" value="3"/>
</dbReference>
<feature type="domain" description="SLH" evidence="5">
    <location>
        <begin position="1499"/>
        <end position="1556"/>
    </location>
</feature>
<dbReference type="RefSeq" id="WP_213654963.1">
    <property type="nucleotide sequence ID" value="NZ_BOSL01000006.1"/>
</dbReference>
<dbReference type="InterPro" id="IPR036465">
    <property type="entry name" value="vWFA_dom_sf"/>
</dbReference>
<evidence type="ECO:0000259" key="4">
    <source>
        <dbReference type="PROSITE" id="PS50234"/>
    </source>
</evidence>
<feature type="domain" description="SLH" evidence="5">
    <location>
        <begin position="1557"/>
        <end position="1620"/>
    </location>
</feature>
<dbReference type="InterPro" id="IPR009459">
    <property type="entry name" value="MucBP_dom"/>
</dbReference>
<dbReference type="Gene3D" id="3.10.20.320">
    <property type="entry name" value="Putative peptidoglycan bound protein (lpxtg motif)"/>
    <property type="match status" value="10"/>
</dbReference>
<proteinExistence type="predicted"/>
<gene>
    <name evidence="6" type="ORF">J42TS3_24310</name>
</gene>
<dbReference type="InterPro" id="IPR001119">
    <property type="entry name" value="SLH_dom"/>
</dbReference>
<protein>
    <recommendedName>
        <fullName evidence="8">VWFA domain-containing protein</fullName>
    </recommendedName>
</protein>
<evidence type="ECO:0000313" key="7">
    <source>
        <dbReference type="Proteomes" id="UP000679992"/>
    </source>
</evidence>
<dbReference type="InterPro" id="IPR049319">
    <property type="entry name" value="GBS104-like_Ig"/>
</dbReference>
<dbReference type="PANTHER" id="PTHR43308">
    <property type="entry name" value="OUTER MEMBRANE PROTEIN ALPHA-RELATED"/>
    <property type="match status" value="1"/>
</dbReference>
<dbReference type="InterPro" id="IPR002035">
    <property type="entry name" value="VWF_A"/>
</dbReference>
<dbReference type="PROSITE" id="PS50234">
    <property type="entry name" value="VWFA"/>
    <property type="match status" value="1"/>
</dbReference>
<dbReference type="PANTHER" id="PTHR43308:SF5">
    <property type="entry name" value="S-LAYER PROTEIN _ PEPTIDOGLYCAN ENDO-BETA-N-ACETYLGLUCOSAMINIDASE"/>
    <property type="match status" value="1"/>
</dbReference>
<evidence type="ECO:0000259" key="5">
    <source>
        <dbReference type="PROSITE" id="PS51272"/>
    </source>
</evidence>
<feature type="chain" id="PRO_5045669130" description="VWFA domain-containing protein" evidence="3">
    <location>
        <begin position="27"/>
        <end position="1669"/>
    </location>
</feature>
<feature type="compositionally biased region" description="Low complexity" evidence="2">
    <location>
        <begin position="1428"/>
        <end position="1439"/>
    </location>
</feature>
<dbReference type="InterPro" id="IPR051465">
    <property type="entry name" value="Cell_Envelope_Struct_Comp"/>
</dbReference>
<keyword evidence="3" id="KW-0732">Signal</keyword>
<evidence type="ECO:0000256" key="2">
    <source>
        <dbReference type="SAM" id="MobiDB-lite"/>
    </source>
</evidence>
<feature type="signal peptide" evidence="3">
    <location>
        <begin position="1"/>
        <end position="26"/>
    </location>
</feature>
<keyword evidence="7" id="KW-1185">Reference proteome</keyword>
<comment type="caution">
    <text evidence="6">The sequence shown here is derived from an EMBL/GenBank/DDBJ whole genome shotgun (WGS) entry which is preliminary data.</text>
</comment>
<sequence length="1669" mass="184575">MKRGLKIVVSWLCLFSLLISPLTASGAGTTSGDPVWPNPGAIQLSKTAEPTGKSGEWKITLKAEGKNLRTSSDVVLVIDKSGSMNEKENKKSPTRLEKAKEAANKFVENLLQKDAETRIAVVSFNSEAKLNADFYGPNNKTKVNDAINSITASGGTNIQAGLQMARNQLSTSTAKNKLIVLLSDGKPTYSFKGTSATKFNWSENSYGFAINAFDYGKRLGSGGDFTFEDYDCYWDWFVQKCKNDSYKINNYKISDNGIGTISEAKIAKDKGLKIFSVGLDVSNDSSAIKVLKDIQSEGYYSGSSEDLVKIFREMAGKISFAAQDAKVIDPMGDMFNLKLKGAVISPDDYSVSQGTVTWDSLTEKFTWNVGNIAEGDPAIFTYTVVMDQSKNPVSDVLYPTNGTTTIEYKDVNNRNVSKEFEVPKVSIGKGSILMKGYKVNANGKPINAEGVEVEAPEFAEALYSEYYKDQNGKEAFPMGSTHSVTAKVVEKFRHKVGESPSSITLTVTNPNPVIWFGYEKAVEQNLSIKYLEKYSGKQLKDPDTTKQGYPGSKVSLEALTVEGYSVVGPDKVDYTFTAEPNQEYIFYYTANEQSVQVQYLEEGTNKELAGPDTKPGKTGQTLKLEAKTIAGYTVVGETTVDYKLGVENAPHIFYYTANEQDITVKYLDRATGDKLAEPSNMPGVTGKKVTLEAVEVTGYTPENETFEYTVQPEGNEYIFYYTANEQSVQVQYLEEGTNKELAGPDTKPGKTGQTLKLEAKTIAGYTVVGETTVDYKLGVENAPHIFYYTANEQDITVKYVDRATGDKLAEPSNVPGVTGKKVTLEAVEVTGYTPENETFEYTVQPEGNEYIFYYTANEQSVQVKYLEEGTNKELAGPDTKPGKTGQTLKLEAKTIAGYTVVGETTVDYKLGVENAPHIFYYTANEQDITVKYVDRATGDKLAEPSNVPGVTGKKVTLEAVEVTGYTPENETFEYTVQPEGNEYIFYYTANEQSVQVQYLEEGTNKELAGPDTKPGKTGQTLKLEAKTIAGYTVVGETTVDYKLGVENAPHIFYYTANEQDITVKYVDRATGDKLAEPSNVPGVTGKKVILEAVEVTGYTPENETFQYMVQPEGNEYIFYYKANEPDNNRTLTVRYVDLITGNDLLDPTEHSGKVGEEITLTANDYTDSVTGAVYKPHDYSVPYTFKNEPLHDVFTFTYTQDVSSLERTVLVHHVDRESNLPLMEPTPASGKVGETIILKAGPISVADAVYMPEEFSYNYTVTLDLEQEFTIYYNLGEPSGDVVKLTISYLDRETNGEIASQEVIEGKAGTQFTLNAKNVPGYTPEIPSFEYRYSDEPNQNYVFYYTKNAPTDQQLTVKYLLNGTNEQLASPSVFTGKPGETKTLTAVSISGYTPVKSTDAYTFTTQAGQEYIFYYTRNSSNPGGSGGSDTSSGSTVTPLPALPPLPAVPPTLEMENHYDYINGYPDGSVKPLNNITREEVAAIFYRLLDDESRSEYLKTGNSFSDVGATRWSNKHISTMENAGVITGYPDGTFKPGQYITRAEFAAIASRFDKLDERANDSFTDITGHWAEKYIASAANNGWIKGYTDGTFKPNQYITRAEAAAFINSVLNRKVDKDGIHEDAKMWPDNVYGKWYYYDILEATNHHDYSREEEAEVEVWEEVLPNRVYP</sequence>
<feature type="region of interest" description="Disordered" evidence="2">
    <location>
        <begin position="1420"/>
        <end position="1440"/>
    </location>
</feature>
<dbReference type="Gene3D" id="3.40.50.410">
    <property type="entry name" value="von Willebrand factor, type A domain"/>
    <property type="match status" value="1"/>
</dbReference>
<evidence type="ECO:0000313" key="6">
    <source>
        <dbReference type="EMBL" id="GIP53396.1"/>
    </source>
</evidence>
<accession>A0ABQ4MBN7</accession>
<dbReference type="Proteomes" id="UP000679992">
    <property type="component" value="Unassembled WGS sequence"/>
</dbReference>
<dbReference type="EMBL" id="BOSL01000006">
    <property type="protein sequence ID" value="GIP53396.1"/>
    <property type="molecule type" value="Genomic_DNA"/>
</dbReference>
<dbReference type="Pfam" id="PF06458">
    <property type="entry name" value="MucBP"/>
    <property type="match status" value="12"/>
</dbReference>
<evidence type="ECO:0000256" key="3">
    <source>
        <dbReference type="SAM" id="SignalP"/>
    </source>
</evidence>
<dbReference type="Pfam" id="PF21426">
    <property type="entry name" value="GBS104-like_Ig"/>
    <property type="match status" value="1"/>
</dbReference>
<evidence type="ECO:0000256" key="1">
    <source>
        <dbReference type="ARBA" id="ARBA00022737"/>
    </source>
</evidence>
<dbReference type="Pfam" id="PF00395">
    <property type="entry name" value="SLH"/>
    <property type="match status" value="3"/>
</dbReference>
<feature type="domain" description="VWFA" evidence="4">
    <location>
        <begin position="73"/>
        <end position="318"/>
    </location>
</feature>